<dbReference type="RefSeq" id="WP_088253756.1">
    <property type="nucleotide sequence ID" value="NZ_NIDE01000003.1"/>
</dbReference>
<dbReference type="OrthoDB" id="292613at2"/>
<proteinExistence type="predicted"/>
<accession>A0A225E111</accession>
<name>A0A225E111_9BACT</name>
<reference evidence="3" key="1">
    <citation type="submission" date="2017-06" db="EMBL/GenBank/DDBJ databases">
        <title>Genome analysis of Fimbriiglobus ruber SP5, the first member of the order Planctomycetales with confirmed chitinolytic capability.</title>
        <authorList>
            <person name="Ravin N.V."/>
            <person name="Rakitin A.L."/>
            <person name="Ivanova A.A."/>
            <person name="Beletsky A.V."/>
            <person name="Kulichevskaya I.S."/>
            <person name="Mardanov A.V."/>
            <person name="Dedysh S.N."/>
        </authorList>
    </citation>
    <scope>NUCLEOTIDE SEQUENCE [LARGE SCALE GENOMIC DNA]</scope>
    <source>
        <strain evidence="3">SP5</strain>
    </source>
</reference>
<gene>
    <name evidence="2" type="ORF">FRUB_02430</name>
</gene>
<protein>
    <submittedName>
        <fullName evidence="2">Uncharacterized protein</fullName>
    </submittedName>
</protein>
<dbReference type="AlphaFoldDB" id="A0A225E111"/>
<dbReference type="Proteomes" id="UP000214646">
    <property type="component" value="Unassembled WGS sequence"/>
</dbReference>
<evidence type="ECO:0000256" key="1">
    <source>
        <dbReference type="SAM" id="MobiDB-lite"/>
    </source>
</evidence>
<comment type="caution">
    <text evidence="2">The sequence shown here is derived from an EMBL/GenBank/DDBJ whole genome shotgun (WGS) entry which is preliminary data.</text>
</comment>
<keyword evidence="3" id="KW-1185">Reference proteome</keyword>
<feature type="region of interest" description="Disordered" evidence="1">
    <location>
        <begin position="1"/>
        <end position="67"/>
    </location>
</feature>
<dbReference type="EMBL" id="NIDE01000003">
    <property type="protein sequence ID" value="OWK44498.1"/>
    <property type="molecule type" value="Genomic_DNA"/>
</dbReference>
<evidence type="ECO:0000313" key="2">
    <source>
        <dbReference type="EMBL" id="OWK44498.1"/>
    </source>
</evidence>
<evidence type="ECO:0000313" key="3">
    <source>
        <dbReference type="Proteomes" id="UP000214646"/>
    </source>
</evidence>
<sequence length="67" mass="7408">MDHQSHTPENSNPPKPRSTTDSEEWGERIETGRQIARGGKDQGHVPGATGDDQTDPRSGQEEPKKEE</sequence>
<feature type="compositionally biased region" description="Basic and acidic residues" evidence="1">
    <location>
        <begin position="54"/>
        <end position="67"/>
    </location>
</feature>
<organism evidence="2 3">
    <name type="scientific">Fimbriiglobus ruber</name>
    <dbReference type="NCBI Taxonomy" id="1908690"/>
    <lineage>
        <taxon>Bacteria</taxon>
        <taxon>Pseudomonadati</taxon>
        <taxon>Planctomycetota</taxon>
        <taxon>Planctomycetia</taxon>
        <taxon>Gemmatales</taxon>
        <taxon>Gemmataceae</taxon>
        <taxon>Fimbriiglobus</taxon>
    </lineage>
</organism>